<dbReference type="RefSeq" id="WP_301161407.1">
    <property type="nucleotide sequence ID" value="NZ_JAUHTC010000045.1"/>
</dbReference>
<keyword evidence="2" id="KW-0732">Signal</keyword>
<feature type="compositionally biased region" description="Acidic residues" evidence="1">
    <location>
        <begin position="76"/>
        <end position="96"/>
    </location>
</feature>
<comment type="caution">
    <text evidence="4">The sequence shown here is derived from an EMBL/GenBank/DDBJ whole genome shotgun (WGS) entry which is preliminary data.</text>
</comment>
<sequence length="575" mass="61189">MNFSSWALTVVASPAIAAGILLVAPAVAQAAPDDTGASSSESTAASTSEETSSRSEPEPDQDRADEADGADHTADADLEVDGDDPGAIEDDEDEHEVADASQASEGDGASEDDGPDVTEDGATSGPHYVPSSVRESSAENLVTVDTAAVVDEELEEPVDQEPVDEDGAEPDEDEDTDTVELAIDQLADARDDLYAATWGDGNILAGLAAILPQMMLAGAQTNLQRWMDNHARLQDEFAATADQPFAHAIARIRLENSIRLPIRAGDAMESAEKLIVVVGWFGPRAAADDIIDLVKDAGDNGTVYEILPIQMWRHGGSVKTEPIVYLSVNGGPRVPVLLDTGSVGLVIDPRYIGLEDLGLPGPTHEGGYGESFTYDFNVYRTSIDFGDDLVIDETDVKVVALYSAAGFEDYNKAGGYVGVLGIGANTSTEPWDTNPMLDLPGQLNKGVMIDERRRRIILGPNPYPARLTLDASPDMPLKVSVGGRDAEEVDGSFDSGGILGEVPDWLWPEDSIAPGTLIEVYTADGETLIYSYRTTRANTPSLSTGSLFNSGFVPFSQDAIYVTYLDDGTTSFNYR</sequence>
<keyword evidence="4" id="KW-0645">Protease</keyword>
<feature type="domain" description="PE cleavage protein A C-terminal" evidence="3">
    <location>
        <begin position="319"/>
        <end position="569"/>
    </location>
</feature>
<dbReference type="Gene3D" id="2.40.70.10">
    <property type="entry name" value="Acid Proteases"/>
    <property type="match status" value="1"/>
</dbReference>
<dbReference type="GO" id="GO:0006508">
    <property type="term" value="P:proteolysis"/>
    <property type="evidence" value="ECO:0007669"/>
    <property type="project" value="UniProtKB-KW"/>
</dbReference>
<dbReference type="InterPro" id="IPR048054">
    <property type="entry name" value="PecA_C"/>
</dbReference>
<feature type="compositionally biased region" description="Acidic residues" evidence="1">
    <location>
        <begin position="108"/>
        <end position="119"/>
    </location>
</feature>
<evidence type="ECO:0000313" key="5">
    <source>
        <dbReference type="Proteomes" id="UP001172687"/>
    </source>
</evidence>
<gene>
    <name evidence="4" type="ORF">QYF68_12130</name>
</gene>
<evidence type="ECO:0000256" key="1">
    <source>
        <dbReference type="SAM" id="MobiDB-lite"/>
    </source>
</evidence>
<dbReference type="InterPro" id="IPR021109">
    <property type="entry name" value="Peptidase_aspartic_dom_sf"/>
</dbReference>
<reference evidence="4" key="1">
    <citation type="submission" date="2023-07" db="EMBL/GenBank/DDBJ databases">
        <title>Degradation of tert-butanol by M. austroafricanum TBA100.</title>
        <authorList>
            <person name="Helbich S."/>
            <person name="Vainshtein Y."/>
        </authorList>
    </citation>
    <scope>NUCLEOTIDE SEQUENCE</scope>
    <source>
        <strain evidence="4">TBA100</strain>
    </source>
</reference>
<feature type="region of interest" description="Disordered" evidence="1">
    <location>
        <begin position="28"/>
        <end position="177"/>
    </location>
</feature>
<dbReference type="GO" id="GO:0008233">
    <property type="term" value="F:peptidase activity"/>
    <property type="evidence" value="ECO:0007669"/>
    <property type="project" value="UniProtKB-KW"/>
</dbReference>
<feature type="chain" id="PRO_5045370026" evidence="2">
    <location>
        <begin position="31"/>
        <end position="575"/>
    </location>
</feature>
<protein>
    <submittedName>
        <fullName evidence="4">PecA family PE domain-processing aspartic protease</fullName>
    </submittedName>
</protein>
<dbReference type="Pfam" id="PF20729">
    <property type="entry name" value="PE-PGRS_C"/>
    <property type="match status" value="1"/>
</dbReference>
<feature type="signal peptide" evidence="2">
    <location>
        <begin position="1"/>
        <end position="30"/>
    </location>
</feature>
<keyword evidence="5" id="KW-1185">Reference proteome</keyword>
<accession>A0ABT8HCS3</accession>
<organism evidence="4 5">
    <name type="scientific">Mycolicibacterium austroafricanum</name>
    <name type="common">Mycobacterium austroafricanum</name>
    <dbReference type="NCBI Taxonomy" id="39687"/>
    <lineage>
        <taxon>Bacteria</taxon>
        <taxon>Bacillati</taxon>
        <taxon>Actinomycetota</taxon>
        <taxon>Actinomycetes</taxon>
        <taxon>Mycobacteriales</taxon>
        <taxon>Mycobacteriaceae</taxon>
        <taxon>Mycolicibacterium</taxon>
    </lineage>
</organism>
<dbReference type="NCBIfam" id="NF038019">
    <property type="entry name" value="PE_process_PecA"/>
    <property type="match status" value="1"/>
</dbReference>
<evidence type="ECO:0000256" key="2">
    <source>
        <dbReference type="SAM" id="SignalP"/>
    </source>
</evidence>
<proteinExistence type="predicted"/>
<keyword evidence="4" id="KW-0378">Hydrolase</keyword>
<feature type="compositionally biased region" description="Low complexity" evidence="1">
    <location>
        <begin position="28"/>
        <end position="50"/>
    </location>
</feature>
<dbReference type="Proteomes" id="UP001172687">
    <property type="component" value="Unassembled WGS sequence"/>
</dbReference>
<name>A0ABT8HCS3_MYCAO</name>
<feature type="compositionally biased region" description="Acidic residues" evidence="1">
    <location>
        <begin position="150"/>
        <end position="177"/>
    </location>
</feature>
<evidence type="ECO:0000313" key="4">
    <source>
        <dbReference type="EMBL" id="MDN4518564.1"/>
    </source>
</evidence>
<feature type="compositionally biased region" description="Basic and acidic residues" evidence="1">
    <location>
        <begin position="51"/>
        <end position="75"/>
    </location>
</feature>
<dbReference type="EMBL" id="JAUHTC010000045">
    <property type="protein sequence ID" value="MDN4518564.1"/>
    <property type="molecule type" value="Genomic_DNA"/>
</dbReference>
<evidence type="ECO:0000259" key="3">
    <source>
        <dbReference type="Pfam" id="PF20729"/>
    </source>
</evidence>